<dbReference type="RefSeq" id="XP_009177328.1">
    <property type="nucleotide sequence ID" value="XM_009179064.1"/>
</dbReference>
<gene>
    <name evidence="1" type="ORF">T265_15747</name>
</gene>
<dbReference type="Proteomes" id="UP000054324">
    <property type="component" value="Unassembled WGS sequence"/>
</dbReference>
<proteinExistence type="predicted"/>
<dbReference type="GeneID" id="20329912"/>
<reference evidence="1 2" key="1">
    <citation type="submission" date="2013-11" db="EMBL/GenBank/DDBJ databases">
        <title>Opisthorchis viverrini - life in the bile duct.</title>
        <authorList>
            <person name="Young N.D."/>
            <person name="Nagarajan N."/>
            <person name="Lin S.J."/>
            <person name="Korhonen P.K."/>
            <person name="Jex A.R."/>
            <person name="Hall R.S."/>
            <person name="Safavi-Hemami H."/>
            <person name="Kaewkong W."/>
            <person name="Bertrand D."/>
            <person name="Gao S."/>
            <person name="Seet Q."/>
            <person name="Wongkham S."/>
            <person name="Teh B.T."/>
            <person name="Wongkham C."/>
            <person name="Intapan P.M."/>
            <person name="Maleewong W."/>
            <person name="Yang X."/>
            <person name="Hu M."/>
            <person name="Wang Z."/>
            <person name="Hofmann A."/>
            <person name="Sternberg P.W."/>
            <person name="Tan P."/>
            <person name="Wang J."/>
            <person name="Gasser R.B."/>
        </authorList>
    </citation>
    <scope>NUCLEOTIDE SEQUENCE [LARGE SCALE GENOMIC DNA]</scope>
</reference>
<sequence>MERRRVGSSGHFSVALTKVVQQSAWTQHIAAARCRADQLPPILELAITNETRFVDQGYPGLMGEKGEKGDIGCYGD</sequence>
<protein>
    <submittedName>
        <fullName evidence="1">Uncharacterized protein</fullName>
    </submittedName>
</protein>
<dbReference type="CTD" id="20329912"/>
<evidence type="ECO:0000313" key="2">
    <source>
        <dbReference type="Proteomes" id="UP000054324"/>
    </source>
</evidence>
<evidence type="ECO:0000313" key="1">
    <source>
        <dbReference type="EMBL" id="KER18925.1"/>
    </source>
</evidence>
<dbReference type="AlphaFoldDB" id="A0A074Z6Q7"/>
<dbReference type="KEGG" id="ovi:T265_15747"/>
<organism evidence="1 2">
    <name type="scientific">Opisthorchis viverrini</name>
    <name type="common">Southeast Asian liver fluke</name>
    <dbReference type="NCBI Taxonomy" id="6198"/>
    <lineage>
        <taxon>Eukaryota</taxon>
        <taxon>Metazoa</taxon>
        <taxon>Spiralia</taxon>
        <taxon>Lophotrochozoa</taxon>
        <taxon>Platyhelminthes</taxon>
        <taxon>Trematoda</taxon>
        <taxon>Digenea</taxon>
        <taxon>Opisthorchiida</taxon>
        <taxon>Opisthorchiata</taxon>
        <taxon>Opisthorchiidae</taxon>
        <taxon>Opisthorchis</taxon>
    </lineage>
</organism>
<name>A0A074Z6Q7_OPIVI</name>
<dbReference type="EMBL" id="KL597477">
    <property type="protein sequence ID" value="KER18925.1"/>
    <property type="molecule type" value="Genomic_DNA"/>
</dbReference>
<accession>A0A074Z6Q7</accession>
<keyword evidence="2" id="KW-1185">Reference proteome</keyword>
<feature type="non-terminal residue" evidence="1">
    <location>
        <position position="76"/>
    </location>
</feature>